<evidence type="ECO:0000313" key="6">
    <source>
        <dbReference type="EMBL" id="EXJ11265.1"/>
    </source>
</evidence>
<proteinExistence type="inferred from homology"/>
<dbReference type="InterPro" id="IPR036388">
    <property type="entry name" value="WH-like_DNA-bd_sf"/>
</dbReference>
<dbReference type="Pfam" id="PF03466">
    <property type="entry name" value="LysR_substrate"/>
    <property type="match status" value="1"/>
</dbReference>
<reference evidence="7" key="1">
    <citation type="submission" date="2012-11" db="EMBL/GenBank/DDBJ databases">
        <authorList>
            <person name="Singh A."/>
            <person name="Pinnaka A.K."/>
            <person name="Vaidya B."/>
        </authorList>
    </citation>
    <scope>NUCLEOTIDE SEQUENCE [LARGE SCALE GENOMIC DNA]</scope>
    <source>
        <strain evidence="7">AK23</strain>
    </source>
</reference>
<evidence type="ECO:0000256" key="1">
    <source>
        <dbReference type="ARBA" id="ARBA00009437"/>
    </source>
</evidence>
<dbReference type="PRINTS" id="PR00039">
    <property type="entry name" value="HTHLYSR"/>
</dbReference>
<protein>
    <submittedName>
        <fullName evidence="6">Gcv operon activator</fullName>
    </submittedName>
</protein>
<dbReference type="SUPFAM" id="SSF46785">
    <property type="entry name" value="Winged helix' DNA-binding domain"/>
    <property type="match status" value="1"/>
</dbReference>
<keyword evidence="2" id="KW-0805">Transcription regulation</keyword>
<evidence type="ECO:0000313" key="7">
    <source>
        <dbReference type="Proteomes" id="UP000019464"/>
    </source>
</evidence>
<keyword evidence="4" id="KW-0804">Transcription</keyword>
<dbReference type="InterPro" id="IPR058163">
    <property type="entry name" value="LysR-type_TF_proteobact-type"/>
</dbReference>
<dbReference type="OrthoDB" id="6787458at2"/>
<keyword evidence="3" id="KW-0238">DNA-binding</keyword>
<accession>W9VL51</accession>
<keyword evidence="7" id="KW-1185">Reference proteome</keyword>
<organism evidence="6 7">
    <name type="scientific">Nitrincola nitratireducens</name>
    <dbReference type="NCBI Taxonomy" id="1229521"/>
    <lineage>
        <taxon>Bacteria</taxon>
        <taxon>Pseudomonadati</taxon>
        <taxon>Pseudomonadota</taxon>
        <taxon>Gammaproteobacteria</taxon>
        <taxon>Oceanospirillales</taxon>
        <taxon>Oceanospirillaceae</taxon>
        <taxon>Nitrincola</taxon>
    </lineage>
</organism>
<dbReference type="InterPro" id="IPR005119">
    <property type="entry name" value="LysR_subst-bd"/>
</dbReference>
<dbReference type="STRING" id="1229521.D791_01720"/>
<dbReference type="PANTHER" id="PTHR30537:SF32">
    <property type="entry name" value="HTH-TYPE TRANSCRIPTIONAL REGULATOR DSDC"/>
    <property type="match status" value="1"/>
</dbReference>
<dbReference type="AlphaFoldDB" id="W9VL51"/>
<dbReference type="RefSeq" id="WP_036509988.1">
    <property type="nucleotide sequence ID" value="NZ_AONB01000007.1"/>
</dbReference>
<gene>
    <name evidence="6" type="primary">gcvA_3</name>
    <name evidence="6" type="ORF">D791_01720</name>
</gene>
<dbReference type="GO" id="GO:0006351">
    <property type="term" value="P:DNA-templated transcription"/>
    <property type="evidence" value="ECO:0007669"/>
    <property type="project" value="TreeGrafter"/>
</dbReference>
<dbReference type="CDD" id="cd08432">
    <property type="entry name" value="PBP2_GcdR_TrpI_HvrB_AmpR_like"/>
    <property type="match status" value="1"/>
</dbReference>
<evidence type="ECO:0000256" key="3">
    <source>
        <dbReference type="ARBA" id="ARBA00023125"/>
    </source>
</evidence>
<name>W9VL51_9GAMM</name>
<dbReference type="PANTHER" id="PTHR30537">
    <property type="entry name" value="HTH-TYPE TRANSCRIPTIONAL REGULATOR"/>
    <property type="match status" value="1"/>
</dbReference>
<dbReference type="Gene3D" id="3.40.190.10">
    <property type="entry name" value="Periplasmic binding protein-like II"/>
    <property type="match status" value="2"/>
</dbReference>
<dbReference type="GO" id="GO:0043565">
    <property type="term" value="F:sequence-specific DNA binding"/>
    <property type="evidence" value="ECO:0007669"/>
    <property type="project" value="TreeGrafter"/>
</dbReference>
<dbReference type="Proteomes" id="UP000019464">
    <property type="component" value="Unassembled WGS sequence"/>
</dbReference>
<comment type="caution">
    <text evidence="6">The sequence shown here is derived from an EMBL/GenBank/DDBJ whole genome shotgun (WGS) entry which is preliminary data.</text>
</comment>
<comment type="similarity">
    <text evidence="1">Belongs to the LysR transcriptional regulatory family.</text>
</comment>
<reference evidence="6 7" key="2">
    <citation type="journal article" date="2015" name="Syst. Appl. Microbiol.">
        <title>Nitrincola nitratireducens sp. nov. isolated from a haloalkaline crater lake.</title>
        <authorList>
            <person name="Singh A."/>
            <person name="Vaidya B."/>
            <person name="Tanuku N.R."/>
            <person name="Pinnaka A.K."/>
        </authorList>
    </citation>
    <scope>NUCLEOTIDE SEQUENCE [LARGE SCALE GENOMIC DNA]</scope>
    <source>
        <strain evidence="6 7">AK23</strain>
    </source>
</reference>
<evidence type="ECO:0000259" key="5">
    <source>
        <dbReference type="PROSITE" id="PS50931"/>
    </source>
</evidence>
<dbReference type="EMBL" id="AONB01000007">
    <property type="protein sequence ID" value="EXJ11265.1"/>
    <property type="molecule type" value="Genomic_DNA"/>
</dbReference>
<dbReference type="Pfam" id="PF00126">
    <property type="entry name" value="HTH_1"/>
    <property type="match status" value="1"/>
</dbReference>
<dbReference type="InterPro" id="IPR000847">
    <property type="entry name" value="LysR_HTH_N"/>
</dbReference>
<dbReference type="InterPro" id="IPR036390">
    <property type="entry name" value="WH_DNA-bd_sf"/>
</dbReference>
<dbReference type="PROSITE" id="PS50931">
    <property type="entry name" value="HTH_LYSR"/>
    <property type="match status" value="1"/>
</dbReference>
<sequence>MLSARTLTALRIFEVVGRLMSFSRAADELCVTTGAISQQIRKLEEEIGSPLFVRNARSLKMTATGETLFANIVQPLNTLALAVDSVKTRDTERIIRLKATPSFALHWLIPRLTEFHRTNPFIRVEVLAALSVLDDAPLNYDIAIDYSPSHRASEHNVRFMMNEYLLPVMSPHYRGNRDWTAAEAWQDIAFLHDTEAWANADRHSEWNVWLTQMQIQPLQNADHYYFNRVDMAIEAAAAGLGVAMARLSLVQDNLKSGRLIAPCERVMSPASYWLRISETRMEDPHILALVQWIGVQCEVSKVLE</sequence>
<evidence type="ECO:0000256" key="2">
    <source>
        <dbReference type="ARBA" id="ARBA00023015"/>
    </source>
</evidence>
<dbReference type="GO" id="GO:0003700">
    <property type="term" value="F:DNA-binding transcription factor activity"/>
    <property type="evidence" value="ECO:0007669"/>
    <property type="project" value="InterPro"/>
</dbReference>
<dbReference type="Gene3D" id="1.10.10.10">
    <property type="entry name" value="Winged helix-like DNA-binding domain superfamily/Winged helix DNA-binding domain"/>
    <property type="match status" value="1"/>
</dbReference>
<feature type="domain" description="HTH lysR-type" evidence="5">
    <location>
        <begin position="5"/>
        <end position="62"/>
    </location>
</feature>
<dbReference type="SUPFAM" id="SSF53850">
    <property type="entry name" value="Periplasmic binding protein-like II"/>
    <property type="match status" value="1"/>
</dbReference>
<evidence type="ECO:0000256" key="4">
    <source>
        <dbReference type="ARBA" id="ARBA00023163"/>
    </source>
</evidence>